<evidence type="ECO:0000313" key="4">
    <source>
        <dbReference type="Proteomes" id="UP001518990"/>
    </source>
</evidence>
<organism evidence="3 4">
    <name type="scientific">Roseomonas marmotae</name>
    <dbReference type="NCBI Taxonomy" id="2768161"/>
    <lineage>
        <taxon>Bacteria</taxon>
        <taxon>Pseudomonadati</taxon>
        <taxon>Pseudomonadota</taxon>
        <taxon>Alphaproteobacteria</taxon>
        <taxon>Acetobacterales</taxon>
        <taxon>Roseomonadaceae</taxon>
        <taxon>Roseomonas</taxon>
    </lineage>
</organism>
<evidence type="ECO:0000256" key="1">
    <source>
        <dbReference type="SAM" id="Coils"/>
    </source>
</evidence>
<proteinExistence type="predicted"/>
<reference evidence="3 4" key="1">
    <citation type="submission" date="2020-09" db="EMBL/GenBank/DDBJ databases">
        <title>Roseomonas.</title>
        <authorList>
            <person name="Zhu W."/>
        </authorList>
    </citation>
    <scope>NUCLEOTIDE SEQUENCE [LARGE SCALE GENOMIC DNA]</scope>
    <source>
        <strain evidence="3 4">1311</strain>
    </source>
</reference>
<sequence>MAQDKTANLTPLLLNDEMLDLVTGGLSRAGASIESIEAAGPSPPLAIDAASDSDATAAADALGTPQSGGASTLYDIQDFMAQFQTLAQECRNAAREAREAELRTQVDALRAAADEIKNAAQQRFEAALVSGAMQIAGGAMVSGSGLQARGEHPPSEGLLAGADRLADGPAMGLPASISGSVIRTAGRKDS</sequence>
<dbReference type="Proteomes" id="UP001518990">
    <property type="component" value="Unassembled WGS sequence"/>
</dbReference>
<feature type="region of interest" description="Disordered" evidence="2">
    <location>
        <begin position="171"/>
        <end position="190"/>
    </location>
</feature>
<feature type="coiled-coil region" evidence="1">
    <location>
        <begin position="76"/>
        <end position="119"/>
    </location>
</feature>
<dbReference type="EMBL" id="JACTNF010000003">
    <property type="protein sequence ID" value="MBO1073734.1"/>
    <property type="molecule type" value="Genomic_DNA"/>
</dbReference>
<evidence type="ECO:0000256" key="2">
    <source>
        <dbReference type="SAM" id="MobiDB-lite"/>
    </source>
</evidence>
<dbReference type="RefSeq" id="WP_207445330.1">
    <property type="nucleotide sequence ID" value="NZ_CP061091.1"/>
</dbReference>
<comment type="caution">
    <text evidence="3">The sequence shown here is derived from an EMBL/GenBank/DDBJ whole genome shotgun (WGS) entry which is preliminary data.</text>
</comment>
<accession>A0ABS3K8E7</accession>
<keyword evidence="4" id="KW-1185">Reference proteome</keyword>
<name>A0ABS3K8E7_9PROT</name>
<evidence type="ECO:0000313" key="3">
    <source>
        <dbReference type="EMBL" id="MBO1073734.1"/>
    </source>
</evidence>
<gene>
    <name evidence="3" type="primary">sctB</name>
    <name evidence="3" type="ORF">IAI60_03850</name>
</gene>
<protein>
    <submittedName>
        <fullName evidence="3">Type III secretion system translocon subunit SctB</fullName>
    </submittedName>
</protein>
<keyword evidence="1" id="KW-0175">Coiled coil</keyword>
<feature type="region of interest" description="Disordered" evidence="2">
    <location>
        <begin position="145"/>
        <end position="165"/>
    </location>
</feature>
<dbReference type="NCBIfam" id="NF038055">
    <property type="entry name" value="T3SS_SctB_pilot"/>
    <property type="match status" value="1"/>
</dbReference>